<dbReference type="Pfam" id="PF00015">
    <property type="entry name" value="MCPsignal"/>
    <property type="match status" value="1"/>
</dbReference>
<dbReference type="GO" id="GO:0016020">
    <property type="term" value="C:membrane"/>
    <property type="evidence" value="ECO:0007669"/>
    <property type="project" value="UniProtKB-SubCell"/>
</dbReference>
<keyword evidence="13" id="KW-1185">Reference proteome</keyword>
<feature type="transmembrane region" description="Helical" evidence="9">
    <location>
        <begin position="81"/>
        <end position="102"/>
    </location>
</feature>
<dbReference type="SMART" id="SM00304">
    <property type="entry name" value="HAMP"/>
    <property type="match status" value="1"/>
</dbReference>
<keyword evidence="5 7" id="KW-0807">Transducer</keyword>
<dbReference type="OrthoDB" id="952521at2"/>
<keyword evidence="2 9" id="KW-0812">Transmembrane</keyword>
<sequence>MIEVYMFGWWSRLSIRWKLQFTFFAVTMATTLYNRFIEMLNLQSMLALAEREGVTEETMAVLHQHYDDVMVTAIWESALEFLVQFVLIAILAAVMVRPIMALNRSLRSVEKGDLTKPVEVTSQDEIGQVQRQFNDMLSRLNRLIASIHDSSVHMGQSAYQIAAVSREIEQISRAQETRSTEVTEATDALHQASEQVRDLSGNTLEKALETEARGREGVESVQQTIQRMQVIGQGVGKASSEVGELQAAAGTIGEIVGTIRSISEQTNLLALNAAIEAARAGDSGRGFAVVADEVRALAARTGQSAEEVARIVETLIQRVEAVSRVMDGVVADMDENRESSERTIGIIEAMGNDISETTELNQRISQASSEQLEGLAQVNDTLSTLFSTLQENSQKIGNTANIGDALFELTSRLQNQLTGMKYDESHRERSDAPSNGEERRNAERVSGHLLVTIWHNSTQYEGLSQDISLTGLNLLAKQSFEQGSHLRLQIQMPSDDIRDFSRHDIVEVEGEVVWRRDQDNRYRYGIKFAEQSAAKRQQLEQCVAFFSQERRVA</sequence>
<name>N6WPG0_9GAMM</name>
<dbReference type="Proteomes" id="UP000013165">
    <property type="component" value="Unassembled WGS sequence"/>
</dbReference>
<keyword evidence="4 9" id="KW-0472">Membrane</keyword>
<evidence type="ECO:0000256" key="8">
    <source>
        <dbReference type="SAM" id="MobiDB-lite"/>
    </source>
</evidence>
<evidence type="ECO:0000256" key="3">
    <source>
        <dbReference type="ARBA" id="ARBA00022989"/>
    </source>
</evidence>
<dbReference type="PROSITE" id="PS50885">
    <property type="entry name" value="HAMP"/>
    <property type="match status" value="1"/>
</dbReference>
<dbReference type="InterPro" id="IPR003660">
    <property type="entry name" value="HAMP_dom"/>
</dbReference>
<reference evidence="12 13" key="1">
    <citation type="journal article" date="2013" name="Genome Announc.">
        <title>Genome Sequence of the Polycyclic Aromatic Hydrocarbon-Degrading Bacterium Strain Marinobacter nanhaiticus D15-8WT.</title>
        <authorList>
            <person name="Cui Z."/>
            <person name="Gao W."/>
            <person name="Li Q."/>
            <person name="Xu G."/>
            <person name="Zheng L."/>
        </authorList>
    </citation>
    <scope>NUCLEOTIDE SEQUENCE [LARGE SCALE GENOMIC DNA]</scope>
    <source>
        <strain evidence="12 13">D15-8W</strain>
    </source>
</reference>
<dbReference type="InterPro" id="IPR009875">
    <property type="entry name" value="PilZ_domain"/>
</dbReference>
<evidence type="ECO:0000256" key="9">
    <source>
        <dbReference type="SAM" id="Phobius"/>
    </source>
</evidence>
<evidence type="ECO:0000259" key="10">
    <source>
        <dbReference type="PROSITE" id="PS50111"/>
    </source>
</evidence>
<dbReference type="PANTHER" id="PTHR32089">
    <property type="entry name" value="METHYL-ACCEPTING CHEMOTAXIS PROTEIN MCPB"/>
    <property type="match status" value="1"/>
</dbReference>
<dbReference type="SUPFAM" id="SSF141371">
    <property type="entry name" value="PilZ domain-like"/>
    <property type="match status" value="1"/>
</dbReference>
<dbReference type="SUPFAM" id="SSF58104">
    <property type="entry name" value="Methyl-accepting chemotaxis protein (MCP) signaling domain"/>
    <property type="match status" value="1"/>
</dbReference>
<comment type="caution">
    <text evidence="12">The sequence shown here is derived from an EMBL/GenBank/DDBJ whole genome shotgun (WGS) entry which is preliminary data.</text>
</comment>
<dbReference type="RefSeq" id="WP_004581182.1">
    <property type="nucleotide sequence ID" value="NZ_AP028878.1"/>
</dbReference>
<feature type="transmembrane region" description="Helical" evidence="9">
    <location>
        <begin position="21"/>
        <end position="37"/>
    </location>
</feature>
<feature type="domain" description="Methyl-accepting transducer" evidence="10">
    <location>
        <begin position="150"/>
        <end position="386"/>
    </location>
</feature>
<dbReference type="PATRIC" id="fig|626887.3.peg.3239"/>
<evidence type="ECO:0000256" key="6">
    <source>
        <dbReference type="ARBA" id="ARBA00029447"/>
    </source>
</evidence>
<comment type="similarity">
    <text evidence="6">Belongs to the methyl-accepting chemotaxis (MCP) protein family.</text>
</comment>
<gene>
    <name evidence="12" type="ORF">J057_16205</name>
</gene>
<evidence type="ECO:0000313" key="13">
    <source>
        <dbReference type="Proteomes" id="UP000013165"/>
    </source>
</evidence>
<protein>
    <submittedName>
        <fullName evidence="12">Methyl-accepting chemotaxis protein</fullName>
    </submittedName>
</protein>
<dbReference type="CDD" id="cd06225">
    <property type="entry name" value="HAMP"/>
    <property type="match status" value="1"/>
</dbReference>
<dbReference type="EMBL" id="APLQ01000014">
    <property type="protein sequence ID" value="ENO12957.1"/>
    <property type="molecule type" value="Genomic_DNA"/>
</dbReference>
<dbReference type="AlphaFoldDB" id="N6WPG0"/>
<dbReference type="STRING" id="626887.J057_16205"/>
<evidence type="ECO:0000256" key="5">
    <source>
        <dbReference type="ARBA" id="ARBA00023224"/>
    </source>
</evidence>
<feature type="region of interest" description="Disordered" evidence="8">
    <location>
        <begin position="419"/>
        <end position="442"/>
    </location>
</feature>
<dbReference type="Pfam" id="PF00672">
    <property type="entry name" value="HAMP"/>
    <property type="match status" value="1"/>
</dbReference>
<dbReference type="PROSITE" id="PS50111">
    <property type="entry name" value="CHEMOTAXIS_TRANSDUC_2"/>
    <property type="match status" value="1"/>
</dbReference>
<dbReference type="PANTHER" id="PTHR32089:SF112">
    <property type="entry name" value="LYSOZYME-LIKE PROTEIN-RELATED"/>
    <property type="match status" value="1"/>
</dbReference>
<feature type="compositionally biased region" description="Basic and acidic residues" evidence="8">
    <location>
        <begin position="421"/>
        <end position="442"/>
    </location>
</feature>
<dbReference type="Gene3D" id="1.10.287.950">
    <property type="entry name" value="Methyl-accepting chemotaxis protein"/>
    <property type="match status" value="1"/>
</dbReference>
<dbReference type="Gene3D" id="2.40.10.220">
    <property type="entry name" value="predicted glycosyltransferase like domains"/>
    <property type="match status" value="1"/>
</dbReference>
<dbReference type="SMART" id="SM00283">
    <property type="entry name" value="MA"/>
    <property type="match status" value="1"/>
</dbReference>
<accession>N6WPG0</accession>
<dbReference type="GO" id="GO:0006935">
    <property type="term" value="P:chemotaxis"/>
    <property type="evidence" value="ECO:0007669"/>
    <property type="project" value="UniProtKB-ARBA"/>
</dbReference>
<dbReference type="InterPro" id="IPR004089">
    <property type="entry name" value="MCPsignal_dom"/>
</dbReference>
<dbReference type="GO" id="GO:0007165">
    <property type="term" value="P:signal transduction"/>
    <property type="evidence" value="ECO:0007669"/>
    <property type="project" value="UniProtKB-KW"/>
</dbReference>
<dbReference type="Pfam" id="PF07238">
    <property type="entry name" value="PilZ"/>
    <property type="match status" value="1"/>
</dbReference>
<comment type="subcellular location">
    <subcellularLocation>
        <location evidence="1">Membrane</location>
        <topology evidence="1">Multi-pass membrane protein</topology>
    </subcellularLocation>
</comment>
<evidence type="ECO:0000256" key="7">
    <source>
        <dbReference type="PROSITE-ProRule" id="PRU00284"/>
    </source>
</evidence>
<keyword evidence="3 9" id="KW-1133">Transmembrane helix</keyword>
<evidence type="ECO:0000256" key="4">
    <source>
        <dbReference type="ARBA" id="ARBA00023136"/>
    </source>
</evidence>
<evidence type="ECO:0000313" key="12">
    <source>
        <dbReference type="EMBL" id="ENO12957.1"/>
    </source>
</evidence>
<evidence type="ECO:0000256" key="2">
    <source>
        <dbReference type="ARBA" id="ARBA00022692"/>
    </source>
</evidence>
<evidence type="ECO:0000259" key="11">
    <source>
        <dbReference type="PROSITE" id="PS50885"/>
    </source>
</evidence>
<proteinExistence type="inferred from homology"/>
<dbReference type="HOGENOM" id="CLU_000445_107_18_6"/>
<dbReference type="FunFam" id="1.10.287.950:FF:000001">
    <property type="entry name" value="Methyl-accepting chemotaxis sensory transducer"/>
    <property type="match status" value="1"/>
</dbReference>
<feature type="domain" description="HAMP" evidence="11">
    <location>
        <begin position="93"/>
        <end position="145"/>
    </location>
</feature>
<organism evidence="12 13">
    <name type="scientific">Marinobacter nanhaiticus D15-8W</name>
    <dbReference type="NCBI Taxonomy" id="626887"/>
    <lineage>
        <taxon>Bacteria</taxon>
        <taxon>Pseudomonadati</taxon>
        <taxon>Pseudomonadota</taxon>
        <taxon>Gammaproteobacteria</taxon>
        <taxon>Pseudomonadales</taxon>
        <taxon>Marinobacteraceae</taxon>
        <taxon>Marinobacter</taxon>
    </lineage>
</organism>
<dbReference type="eggNOG" id="COG0840">
    <property type="taxonomic scope" value="Bacteria"/>
</dbReference>
<evidence type="ECO:0000256" key="1">
    <source>
        <dbReference type="ARBA" id="ARBA00004141"/>
    </source>
</evidence>
<dbReference type="GO" id="GO:0035438">
    <property type="term" value="F:cyclic-di-GMP binding"/>
    <property type="evidence" value="ECO:0007669"/>
    <property type="project" value="InterPro"/>
</dbReference>